<dbReference type="GO" id="GO:0008483">
    <property type="term" value="F:transaminase activity"/>
    <property type="evidence" value="ECO:0007669"/>
    <property type="project" value="UniProtKB-KW"/>
</dbReference>
<proteinExistence type="inferred from homology"/>
<dbReference type="GO" id="GO:0030170">
    <property type="term" value="F:pyridoxal phosphate binding"/>
    <property type="evidence" value="ECO:0007669"/>
    <property type="project" value="InterPro"/>
</dbReference>
<dbReference type="EMBL" id="WRXO01000002">
    <property type="protein sequence ID" value="MVT40637.1"/>
    <property type="molecule type" value="Genomic_DNA"/>
</dbReference>
<keyword evidence="5" id="KW-0663">Pyridoxal phosphate</keyword>
<keyword evidence="3 7" id="KW-0032">Aminotransferase</keyword>
<evidence type="ECO:0000256" key="3">
    <source>
        <dbReference type="ARBA" id="ARBA00022576"/>
    </source>
</evidence>
<evidence type="ECO:0000256" key="4">
    <source>
        <dbReference type="ARBA" id="ARBA00022679"/>
    </source>
</evidence>
<dbReference type="PANTHER" id="PTHR46383">
    <property type="entry name" value="ASPARTATE AMINOTRANSFERASE"/>
    <property type="match status" value="1"/>
</dbReference>
<keyword evidence="8" id="KW-1185">Reference proteome</keyword>
<protein>
    <submittedName>
        <fullName evidence="7">Aminotransferase class I/II-fold pyridoxal phosphate-dependent enzyme</fullName>
    </submittedName>
</protein>
<dbReference type="InterPro" id="IPR050596">
    <property type="entry name" value="AspAT/PAT-like"/>
</dbReference>
<evidence type="ECO:0000256" key="2">
    <source>
        <dbReference type="ARBA" id="ARBA00007441"/>
    </source>
</evidence>
<accession>A0A6N8J5X2</accession>
<dbReference type="InterPro" id="IPR015424">
    <property type="entry name" value="PyrdxlP-dep_Trfase"/>
</dbReference>
<feature type="domain" description="Aminotransferase class I/classII large" evidence="6">
    <location>
        <begin position="33"/>
        <end position="382"/>
    </location>
</feature>
<evidence type="ECO:0000259" key="6">
    <source>
        <dbReference type="Pfam" id="PF00155"/>
    </source>
</evidence>
<dbReference type="GO" id="GO:0006520">
    <property type="term" value="P:amino acid metabolic process"/>
    <property type="evidence" value="ECO:0007669"/>
    <property type="project" value="InterPro"/>
</dbReference>
<dbReference type="OrthoDB" id="9802328at2"/>
<dbReference type="NCBIfam" id="NF005744">
    <property type="entry name" value="PRK07568.1"/>
    <property type="match status" value="1"/>
</dbReference>
<name>A0A6N8J5X2_9BACT</name>
<dbReference type="SUPFAM" id="SSF53383">
    <property type="entry name" value="PLP-dependent transferases"/>
    <property type="match status" value="1"/>
</dbReference>
<evidence type="ECO:0000256" key="5">
    <source>
        <dbReference type="ARBA" id="ARBA00022898"/>
    </source>
</evidence>
<evidence type="ECO:0000313" key="8">
    <source>
        <dbReference type="Proteomes" id="UP000468388"/>
    </source>
</evidence>
<comment type="similarity">
    <text evidence="2">Belongs to the class-I pyridoxal-phosphate-dependent aminotransferase family.</text>
</comment>
<dbReference type="PANTHER" id="PTHR46383:SF2">
    <property type="entry name" value="AMINOTRANSFERASE"/>
    <property type="match status" value="1"/>
</dbReference>
<reference evidence="7 8" key="1">
    <citation type="submission" date="2019-12" db="EMBL/GenBank/DDBJ databases">
        <title>The draft genomic sequence of strain Chitinophaga oryziterrae JCM 16595.</title>
        <authorList>
            <person name="Zhang X."/>
        </authorList>
    </citation>
    <scope>NUCLEOTIDE SEQUENCE [LARGE SCALE GENOMIC DNA]</scope>
    <source>
        <strain evidence="7 8">JCM 16595</strain>
    </source>
</reference>
<comment type="cofactor">
    <cofactor evidence="1">
        <name>pyridoxal 5'-phosphate</name>
        <dbReference type="ChEBI" id="CHEBI:597326"/>
    </cofactor>
</comment>
<dbReference type="Proteomes" id="UP000468388">
    <property type="component" value="Unassembled WGS sequence"/>
</dbReference>
<organism evidence="7 8">
    <name type="scientific">Chitinophaga oryziterrae</name>
    <dbReference type="NCBI Taxonomy" id="1031224"/>
    <lineage>
        <taxon>Bacteria</taxon>
        <taxon>Pseudomonadati</taxon>
        <taxon>Bacteroidota</taxon>
        <taxon>Chitinophagia</taxon>
        <taxon>Chitinophagales</taxon>
        <taxon>Chitinophagaceae</taxon>
        <taxon>Chitinophaga</taxon>
    </lineage>
</organism>
<dbReference type="Gene3D" id="3.90.1150.10">
    <property type="entry name" value="Aspartate Aminotransferase, domain 1"/>
    <property type="match status" value="1"/>
</dbReference>
<dbReference type="RefSeq" id="WP_157299280.1">
    <property type="nucleotide sequence ID" value="NZ_BAAAZB010000010.1"/>
</dbReference>
<sequence>MPTISKRGEQMPSSPIRKLVPYAEAAKKKGIKVYHLNIGQPDIETPKPVLDAVRHSNFKVLEYSHSAGNESYRRKLVTYYNRFDIQLTHEQIIVTTGGSEAILFAFMACLDAGDEVLVPEPFYANYNGFAVEAGIKVQTITSHIESGFALPAMEDFEKAITPRIKAIMICNPNNPTGYLYSREELEVLKQVCLRHNLYLFSDEAYREFCYTGEHFSAMNLEGLENNVILMDTISKRYSACGGRIGALVTKNQAVLDAVMKFAQARLSPPSFAQIAGEAAVDLPVNYFDEIKAEYQSRRDVLVEMLNKMPGVFCPNPGGAFYAIARLPIDDADKFCQWILESFSYEQQTVMLSPATGFYATPGLGKNEVRLAYVLNKEDIRKAMICLSRALEVYPGKTLQRNGSVLLGEKH</sequence>
<dbReference type="Pfam" id="PF00155">
    <property type="entry name" value="Aminotran_1_2"/>
    <property type="match status" value="1"/>
</dbReference>
<gene>
    <name evidence="7" type="ORF">GO495_08580</name>
</gene>
<dbReference type="AlphaFoldDB" id="A0A6N8J5X2"/>
<keyword evidence="4 7" id="KW-0808">Transferase</keyword>
<evidence type="ECO:0000313" key="7">
    <source>
        <dbReference type="EMBL" id="MVT40637.1"/>
    </source>
</evidence>
<dbReference type="InterPro" id="IPR015422">
    <property type="entry name" value="PyrdxlP-dep_Trfase_small"/>
</dbReference>
<comment type="caution">
    <text evidence="7">The sequence shown here is derived from an EMBL/GenBank/DDBJ whole genome shotgun (WGS) entry which is preliminary data.</text>
</comment>
<dbReference type="Gene3D" id="3.40.640.10">
    <property type="entry name" value="Type I PLP-dependent aspartate aminotransferase-like (Major domain)"/>
    <property type="match status" value="1"/>
</dbReference>
<dbReference type="InterPro" id="IPR004839">
    <property type="entry name" value="Aminotransferase_I/II_large"/>
</dbReference>
<dbReference type="InterPro" id="IPR015421">
    <property type="entry name" value="PyrdxlP-dep_Trfase_major"/>
</dbReference>
<dbReference type="CDD" id="cd00609">
    <property type="entry name" value="AAT_like"/>
    <property type="match status" value="1"/>
</dbReference>
<evidence type="ECO:0000256" key="1">
    <source>
        <dbReference type="ARBA" id="ARBA00001933"/>
    </source>
</evidence>